<comment type="caution">
    <text evidence="1">The sequence shown here is derived from an EMBL/GenBank/DDBJ whole genome shotgun (WGS) entry which is preliminary data.</text>
</comment>
<proteinExistence type="predicted"/>
<organism evidence="1 2">
    <name type="scientific">Pseudochelatococcus lubricantis</name>
    <dbReference type="NCBI Taxonomy" id="1538102"/>
    <lineage>
        <taxon>Bacteria</taxon>
        <taxon>Pseudomonadati</taxon>
        <taxon>Pseudomonadota</taxon>
        <taxon>Alphaproteobacteria</taxon>
        <taxon>Hyphomicrobiales</taxon>
        <taxon>Chelatococcaceae</taxon>
        <taxon>Pseudochelatococcus</taxon>
    </lineage>
</organism>
<sequence>MAKSTSGKKWALDISKWAKQTRVDLDTIVRKVSLDMFTRIILKSPVDTGRFRGNWQVSIGSVANGTIAVDDKDGSATISAAQAATMGVKAGDTIYLTNNLPYAERLEDGWSKQAPAGMVATTVREFAGVVDKAASEVFKD</sequence>
<accession>A0ABX0UW85</accession>
<evidence type="ECO:0000313" key="2">
    <source>
        <dbReference type="Proteomes" id="UP001429580"/>
    </source>
</evidence>
<dbReference type="EMBL" id="JAASQI010000002">
    <property type="protein sequence ID" value="NIJ57227.1"/>
    <property type="molecule type" value="Genomic_DNA"/>
</dbReference>
<gene>
    <name evidence="1" type="ORF">FHS82_001053</name>
</gene>
<protein>
    <recommendedName>
        <fullName evidence="3">HK97 gp10 family phage protein</fullName>
    </recommendedName>
</protein>
<dbReference type="Proteomes" id="UP001429580">
    <property type="component" value="Unassembled WGS sequence"/>
</dbReference>
<evidence type="ECO:0000313" key="1">
    <source>
        <dbReference type="EMBL" id="NIJ57227.1"/>
    </source>
</evidence>
<reference evidence="1 2" key="1">
    <citation type="submission" date="2020-03" db="EMBL/GenBank/DDBJ databases">
        <title>Genomic Encyclopedia of Type Strains, Phase IV (KMG-IV): sequencing the most valuable type-strain genomes for metagenomic binning, comparative biology and taxonomic classification.</title>
        <authorList>
            <person name="Goeker M."/>
        </authorList>
    </citation>
    <scope>NUCLEOTIDE SEQUENCE [LARGE SCALE GENOMIC DNA]</scope>
    <source>
        <strain evidence="1 2">DSM 103870</strain>
    </source>
</reference>
<keyword evidence="2" id="KW-1185">Reference proteome</keyword>
<evidence type="ECO:0008006" key="3">
    <source>
        <dbReference type="Google" id="ProtNLM"/>
    </source>
</evidence>
<dbReference type="RefSeq" id="WP_166949540.1">
    <property type="nucleotide sequence ID" value="NZ_JAASQI010000002.1"/>
</dbReference>
<name>A0ABX0UW85_9HYPH</name>